<dbReference type="InterPro" id="IPR041916">
    <property type="entry name" value="Anti_sigma_zinc_sf"/>
</dbReference>
<reference evidence="4" key="1">
    <citation type="submission" date="2018-03" db="EMBL/GenBank/DDBJ databases">
        <authorList>
            <person name="Sun L."/>
            <person name="Liu H."/>
            <person name="Chen W."/>
            <person name="Huang K."/>
            <person name="Liu W."/>
            <person name="Gao X."/>
        </authorList>
    </citation>
    <scope>NUCLEOTIDE SEQUENCE [LARGE SCALE GENOMIC DNA]</scope>
    <source>
        <strain evidence="4">SH9</strain>
    </source>
</reference>
<dbReference type="Proteomes" id="UP000239772">
    <property type="component" value="Unassembled WGS sequence"/>
</dbReference>
<dbReference type="InterPro" id="IPR014710">
    <property type="entry name" value="RmlC-like_jellyroll"/>
</dbReference>
<dbReference type="NCBIfam" id="TIGR02451">
    <property type="entry name" value="anti_sig_ChrR"/>
    <property type="match status" value="1"/>
</dbReference>
<evidence type="ECO:0000259" key="2">
    <source>
        <dbReference type="Pfam" id="PF12973"/>
    </source>
</evidence>
<dbReference type="Gene3D" id="2.60.120.10">
    <property type="entry name" value="Jelly Rolls"/>
    <property type="match status" value="1"/>
</dbReference>
<gene>
    <name evidence="3" type="ORF">SLNSH_07590</name>
</gene>
<evidence type="ECO:0000313" key="3">
    <source>
        <dbReference type="EMBL" id="PSC05827.1"/>
    </source>
</evidence>
<dbReference type="EMBL" id="PVZS01000006">
    <property type="protein sequence ID" value="PSC05827.1"/>
    <property type="molecule type" value="Genomic_DNA"/>
</dbReference>
<dbReference type="InterPro" id="IPR012807">
    <property type="entry name" value="Anti-sigma_ChrR"/>
</dbReference>
<keyword evidence="4" id="KW-1185">Reference proteome</keyword>
<dbReference type="InterPro" id="IPR025979">
    <property type="entry name" value="ChrR-like_cupin_dom"/>
</dbReference>
<dbReference type="OrthoDB" id="2988517at2"/>
<dbReference type="CDD" id="cd20301">
    <property type="entry name" value="cupin_ChrR"/>
    <property type="match status" value="1"/>
</dbReference>
<sequence>MRYISPTGSPQRQPLTPHADTPHQTTPPIEELLAGYAAGTLPPNLHKLVAAHLHLRPESRAFVRAIEQIGGQALEAMPCAPMPDRDRKLEAIFAAAERPIEIRQPPQCAVLPPPLCVLTGRRLDQIPWRLRLPGVREFRLPEDADGSEATLYWIKAGKTIPSHTHEGSEVTLVLSGGFSDSTGHYERGDVAIADAEVDHHPKADEGPDCICFAVTDAPLRLTGPIARFVRRLTGR</sequence>
<organism evidence="3 4">
    <name type="scientific">Alsobacter soli</name>
    <dbReference type="NCBI Taxonomy" id="2109933"/>
    <lineage>
        <taxon>Bacteria</taxon>
        <taxon>Pseudomonadati</taxon>
        <taxon>Pseudomonadota</taxon>
        <taxon>Alphaproteobacteria</taxon>
        <taxon>Hyphomicrobiales</taxon>
        <taxon>Alsobacteraceae</taxon>
        <taxon>Alsobacter</taxon>
    </lineage>
</organism>
<feature type="compositionally biased region" description="Polar residues" evidence="1">
    <location>
        <begin position="1"/>
        <end position="14"/>
    </location>
</feature>
<feature type="domain" description="ChrR-like cupin" evidence="2">
    <location>
        <begin position="123"/>
        <end position="214"/>
    </location>
</feature>
<evidence type="ECO:0000313" key="4">
    <source>
        <dbReference type="Proteomes" id="UP000239772"/>
    </source>
</evidence>
<protein>
    <submittedName>
        <fullName evidence="3">Transcriptional regulator</fullName>
    </submittedName>
</protein>
<accession>A0A2T1HVX9</accession>
<comment type="caution">
    <text evidence="3">The sequence shown here is derived from an EMBL/GenBank/DDBJ whole genome shotgun (WGS) entry which is preliminary data.</text>
</comment>
<feature type="region of interest" description="Disordered" evidence="1">
    <location>
        <begin position="1"/>
        <end position="27"/>
    </location>
</feature>
<dbReference type="SUPFAM" id="SSF51182">
    <property type="entry name" value="RmlC-like cupins"/>
    <property type="match status" value="1"/>
</dbReference>
<dbReference type="Gene3D" id="1.10.10.1320">
    <property type="entry name" value="Anti-sigma factor, zinc-finger domain"/>
    <property type="match status" value="1"/>
</dbReference>
<dbReference type="Pfam" id="PF12973">
    <property type="entry name" value="Cupin_7"/>
    <property type="match status" value="1"/>
</dbReference>
<name>A0A2T1HVX9_9HYPH</name>
<dbReference type="InterPro" id="IPR011051">
    <property type="entry name" value="RmlC_Cupin_sf"/>
</dbReference>
<evidence type="ECO:0000256" key="1">
    <source>
        <dbReference type="SAM" id="MobiDB-lite"/>
    </source>
</evidence>
<proteinExistence type="predicted"/>
<dbReference type="AlphaFoldDB" id="A0A2T1HVX9"/>